<accession>A0A1A9RMD2</accession>
<keyword evidence="1" id="KW-0732">Signal</keyword>
<sequence>MKHAALILTASLLLAACQSTDTVAEQQNATFHPLTQGENSHEEFARHCAAEHGTLGVVQAADNRNAYTLACRSADGTLTYGYGIGARHQ</sequence>
<name>A0A1A9RMD2_EIKCO</name>
<protein>
    <recommendedName>
        <fullName evidence="4">Lipoprotein</fullName>
    </recommendedName>
</protein>
<dbReference type="EMBL" id="LXSH01000027">
    <property type="protein sequence ID" value="OAM20659.1"/>
    <property type="molecule type" value="Genomic_DNA"/>
</dbReference>
<feature type="signal peptide" evidence="1">
    <location>
        <begin position="1"/>
        <end position="15"/>
    </location>
</feature>
<proteinExistence type="predicted"/>
<evidence type="ECO:0000313" key="3">
    <source>
        <dbReference type="Proteomes" id="UP000078103"/>
    </source>
</evidence>
<reference evidence="3" key="1">
    <citation type="submission" date="2016-05" db="EMBL/GenBank/DDBJ databases">
        <title>Draft genome of Corynebacterium afermentans subsp. afermentans LCDC 88199T.</title>
        <authorList>
            <person name="Bernier A.-M."/>
            <person name="Bernard K."/>
        </authorList>
    </citation>
    <scope>NUCLEOTIDE SEQUENCE [LARGE SCALE GENOMIC DNA]</scope>
    <source>
        <strain evidence="3">NML120819</strain>
    </source>
</reference>
<evidence type="ECO:0000256" key="1">
    <source>
        <dbReference type="SAM" id="SignalP"/>
    </source>
</evidence>
<dbReference type="PROSITE" id="PS51257">
    <property type="entry name" value="PROKAR_LIPOPROTEIN"/>
    <property type="match status" value="1"/>
</dbReference>
<dbReference type="RefSeq" id="WP_064106375.1">
    <property type="nucleotide sequence ID" value="NZ_LXSH01000027.1"/>
</dbReference>
<dbReference type="Proteomes" id="UP000078103">
    <property type="component" value="Unassembled WGS sequence"/>
</dbReference>
<organism evidence="2 3">
    <name type="scientific">Eikenella corrodens</name>
    <dbReference type="NCBI Taxonomy" id="539"/>
    <lineage>
        <taxon>Bacteria</taxon>
        <taxon>Pseudomonadati</taxon>
        <taxon>Pseudomonadota</taxon>
        <taxon>Betaproteobacteria</taxon>
        <taxon>Neisseriales</taxon>
        <taxon>Neisseriaceae</taxon>
        <taxon>Eikenella</taxon>
    </lineage>
</organism>
<feature type="chain" id="PRO_5012542973" description="Lipoprotein" evidence="1">
    <location>
        <begin position="16"/>
        <end position="89"/>
    </location>
</feature>
<gene>
    <name evidence="2" type="ORF">A7P89_09995</name>
</gene>
<dbReference type="AlphaFoldDB" id="A0A1A9RMD2"/>
<evidence type="ECO:0000313" key="2">
    <source>
        <dbReference type="EMBL" id="OAM20659.1"/>
    </source>
</evidence>
<evidence type="ECO:0008006" key="4">
    <source>
        <dbReference type="Google" id="ProtNLM"/>
    </source>
</evidence>
<comment type="caution">
    <text evidence="2">The sequence shown here is derived from an EMBL/GenBank/DDBJ whole genome shotgun (WGS) entry which is preliminary data.</text>
</comment>